<keyword evidence="6" id="KW-0472">Membrane</keyword>
<dbReference type="InterPro" id="IPR025932">
    <property type="entry name" value="Trypano_VSG_B_N_dom"/>
</dbReference>
<evidence type="ECO:0000256" key="7">
    <source>
        <dbReference type="ARBA" id="ARBA00023180"/>
    </source>
</evidence>
<keyword evidence="7" id="KW-0325">Glycoprotein</keyword>
<keyword evidence="5 10" id="KW-0732">Signal</keyword>
<dbReference type="Proteomes" id="UP000000702">
    <property type="component" value="Unassembled WGS sequence"/>
</dbReference>
<dbReference type="EMBL" id="CAEQ01001491">
    <property type="protein sequence ID" value="CCD14391.1"/>
    <property type="molecule type" value="Genomic_DNA"/>
</dbReference>
<evidence type="ECO:0000256" key="6">
    <source>
        <dbReference type="ARBA" id="ARBA00023136"/>
    </source>
</evidence>
<accession>F9WAW8</accession>
<organism evidence="12 13">
    <name type="scientific">Trypanosoma congolense (strain IL3000)</name>
    <dbReference type="NCBI Taxonomy" id="1068625"/>
    <lineage>
        <taxon>Eukaryota</taxon>
        <taxon>Discoba</taxon>
        <taxon>Euglenozoa</taxon>
        <taxon>Kinetoplastea</taxon>
        <taxon>Metakinetoplastina</taxon>
        <taxon>Trypanosomatida</taxon>
        <taxon>Trypanosomatidae</taxon>
        <taxon>Trypanosoma</taxon>
        <taxon>Nannomonas</taxon>
    </lineage>
</organism>
<evidence type="ECO:0000256" key="9">
    <source>
        <dbReference type="SAM" id="MobiDB-lite"/>
    </source>
</evidence>
<evidence type="ECO:0000256" key="2">
    <source>
        <dbReference type="ARBA" id="ARBA00004609"/>
    </source>
</evidence>
<reference evidence="12 13" key="2">
    <citation type="journal article" date="2012" name="Proc. Natl. Acad. Sci. U.S.A.">
        <title>Antigenic diversity is generated by distinct evolutionary mechanisms in African trypanosome species.</title>
        <authorList>
            <person name="Jackson A.P."/>
            <person name="Berry A."/>
            <person name="Aslett M."/>
            <person name="Allison H.C."/>
            <person name="Burton P."/>
            <person name="Vavrova-Anderson J."/>
            <person name="Brown R."/>
            <person name="Browne H."/>
            <person name="Corton N."/>
            <person name="Hauser H."/>
            <person name="Gamble J."/>
            <person name="Gilderthorp R."/>
            <person name="Marcello L."/>
            <person name="McQuillan J."/>
            <person name="Otto T.D."/>
            <person name="Quail M.A."/>
            <person name="Sanders M.J."/>
            <person name="van Tonder A."/>
            <person name="Ginger M.L."/>
            <person name="Field M.C."/>
            <person name="Barry J.D."/>
            <person name="Hertz-Fowler C."/>
            <person name="Berriman M."/>
        </authorList>
    </citation>
    <scope>NUCLEOTIDE SEQUENCE [LARGE SCALE GENOMIC DNA]</scope>
    <source>
        <strain evidence="12 13">IL3000</strain>
    </source>
</reference>
<sequence length="364" mass="40117">MWRYFLLLILAVGYISIEARTSSEAIYRQLCNITNDAVAILRLNGKRSALREAIYGRYGRALFNDNGIVTIPARCGDAPSGRGVLCNYFKGGRQGDGCLAESLLGTLMCVCAPGARDDKKLCGTEPWEFDGAWWGGFGSNKERDSLFKDVWKKVISKCLVGNKHHSSTLEKLKSLEQTLKAIRGTLRSRAWGGTNYFYLGQSAVTSCGGGIHDGEGICVAYRGGSGETKDSVNIPWITEIEKATNELIEIVPKQPIESQAEADSPSAEKEADLPIPAEGNEQLNENESLKRGNPTEKFVTQTVSAEYEPQFNKSKRIPKLAKPEEKGNPHKYNIIDIPHLATNPDEDGSILICKKWLLLSILFN</sequence>
<keyword evidence="8" id="KW-0449">Lipoprotein</keyword>
<reference evidence="13" key="1">
    <citation type="submission" date="2011-07" db="EMBL/GenBank/DDBJ databases">
        <title>Divergent evolution of antigenic variation in African trypanosomes.</title>
        <authorList>
            <person name="Jackson A.P."/>
            <person name="Berry A."/>
            <person name="Allison H.C."/>
            <person name="Burton P."/>
            <person name="Anderson J."/>
            <person name="Aslett M."/>
            <person name="Brown R."/>
            <person name="Corton N."/>
            <person name="Harris D."/>
            <person name="Hauser H."/>
            <person name="Gamble J."/>
            <person name="Gilderthorp R."/>
            <person name="McQuillan J."/>
            <person name="Quail M.A."/>
            <person name="Sanders M."/>
            <person name="Van Tonder A."/>
            <person name="Ginger M.L."/>
            <person name="Donelson J.E."/>
            <person name="Field M.C."/>
            <person name="Barry J.D."/>
            <person name="Berriman M."/>
            <person name="Hertz-Fowler C."/>
        </authorList>
    </citation>
    <scope>NUCLEOTIDE SEQUENCE [LARGE SCALE GENOMIC DNA]</scope>
    <source>
        <strain evidence="13">IL3000</strain>
    </source>
</reference>
<keyword evidence="3" id="KW-1003">Cell membrane</keyword>
<gene>
    <name evidence="12" type="ORF">TCIL3000_0_50090</name>
</gene>
<protein>
    <submittedName>
        <fullName evidence="12">Variant surface glycoprotein</fullName>
    </submittedName>
</protein>
<evidence type="ECO:0000259" key="11">
    <source>
        <dbReference type="Pfam" id="PF13206"/>
    </source>
</evidence>
<keyword evidence="13" id="KW-1185">Reference proteome</keyword>
<evidence type="ECO:0000256" key="8">
    <source>
        <dbReference type="ARBA" id="ARBA00023288"/>
    </source>
</evidence>
<evidence type="ECO:0000256" key="1">
    <source>
        <dbReference type="ARBA" id="ARBA00002523"/>
    </source>
</evidence>
<name>F9WAW8_TRYCI</name>
<dbReference type="VEuPathDB" id="TriTrypDB:TcIL3000_0_50090"/>
<comment type="function">
    <text evidence="1">VSG forms a coat on the surface of the parasite. The trypanosome evades the immune response of the host by expressing a series of antigenically distinct VSGs from an estimated 1000 VSG genes.</text>
</comment>
<evidence type="ECO:0000256" key="5">
    <source>
        <dbReference type="ARBA" id="ARBA00022729"/>
    </source>
</evidence>
<feature type="signal peptide" evidence="10">
    <location>
        <begin position="1"/>
        <end position="19"/>
    </location>
</feature>
<keyword evidence="4" id="KW-0336">GPI-anchor</keyword>
<feature type="domain" description="Trypanosome variant surface glycoprotein B-type N-terminal" evidence="11">
    <location>
        <begin position="47"/>
        <end position="247"/>
    </location>
</feature>
<dbReference type="GO" id="GO:0098552">
    <property type="term" value="C:side of membrane"/>
    <property type="evidence" value="ECO:0007669"/>
    <property type="project" value="UniProtKB-KW"/>
</dbReference>
<dbReference type="Pfam" id="PF13206">
    <property type="entry name" value="VSG_B"/>
    <property type="match status" value="1"/>
</dbReference>
<feature type="chain" id="PRO_5003388925" evidence="10">
    <location>
        <begin position="20"/>
        <end position="364"/>
    </location>
</feature>
<dbReference type="AlphaFoldDB" id="F9WAW8"/>
<feature type="region of interest" description="Disordered" evidence="9">
    <location>
        <begin position="276"/>
        <end position="295"/>
    </location>
</feature>
<evidence type="ECO:0000313" key="13">
    <source>
        <dbReference type="Proteomes" id="UP000000702"/>
    </source>
</evidence>
<evidence type="ECO:0000256" key="3">
    <source>
        <dbReference type="ARBA" id="ARBA00022475"/>
    </source>
</evidence>
<dbReference type="GO" id="GO:0005886">
    <property type="term" value="C:plasma membrane"/>
    <property type="evidence" value="ECO:0007669"/>
    <property type="project" value="UniProtKB-SubCell"/>
</dbReference>
<evidence type="ECO:0000256" key="10">
    <source>
        <dbReference type="SAM" id="SignalP"/>
    </source>
</evidence>
<comment type="subcellular location">
    <subcellularLocation>
        <location evidence="2">Cell membrane</location>
        <topology evidence="2">Lipid-anchor</topology>
        <topology evidence="2">GPI-anchor</topology>
    </subcellularLocation>
</comment>
<evidence type="ECO:0000256" key="4">
    <source>
        <dbReference type="ARBA" id="ARBA00022622"/>
    </source>
</evidence>
<proteinExistence type="predicted"/>
<evidence type="ECO:0000313" key="12">
    <source>
        <dbReference type="EMBL" id="CCD14391.1"/>
    </source>
</evidence>
<comment type="caution">
    <text evidence="12">The sequence shown here is derived from an EMBL/GenBank/DDBJ whole genome shotgun (WGS) entry which is preliminary data.</text>
</comment>